<dbReference type="GO" id="GO:0015740">
    <property type="term" value="P:C4-dicarboxylate transport"/>
    <property type="evidence" value="ECO:0007669"/>
    <property type="project" value="TreeGrafter"/>
</dbReference>
<evidence type="ECO:0000256" key="8">
    <source>
        <dbReference type="ARBA" id="ARBA00038436"/>
    </source>
</evidence>
<keyword evidence="2 9" id="KW-0813">Transport</keyword>
<comment type="caution">
    <text evidence="11">The sequence shown here is derived from an EMBL/GenBank/DDBJ whole genome shotgun (WGS) entry which is preliminary data.</text>
</comment>
<gene>
    <name evidence="11" type="ORF">MBELCI_1393</name>
</gene>
<dbReference type="PANTHER" id="PTHR35011:SF2">
    <property type="entry name" value="2,3-DIKETO-L-GULONATE TRAP TRANSPORTER SMALL PERMEASE PROTEIN YIAM"/>
    <property type="match status" value="1"/>
</dbReference>
<accession>U2YK96</accession>
<dbReference type="AlphaFoldDB" id="U2YK96"/>
<dbReference type="STRING" id="1337093.MBELCI_1393"/>
<dbReference type="InterPro" id="IPR007387">
    <property type="entry name" value="TRAP_DctQ"/>
</dbReference>
<dbReference type="GO" id="GO:0005886">
    <property type="term" value="C:plasma membrane"/>
    <property type="evidence" value="ECO:0007669"/>
    <property type="project" value="UniProtKB-SubCell"/>
</dbReference>
<keyword evidence="3" id="KW-1003">Cell membrane</keyword>
<evidence type="ECO:0000313" key="11">
    <source>
        <dbReference type="EMBL" id="GAD55341.1"/>
    </source>
</evidence>
<dbReference type="OrthoDB" id="4964541at2"/>
<keyword evidence="12" id="KW-1185">Reference proteome</keyword>
<dbReference type="RefSeq" id="WP_021693445.1">
    <property type="nucleotide sequence ID" value="NZ_BATB01000013.1"/>
</dbReference>
<feature type="domain" description="Tripartite ATP-independent periplasmic transporters DctQ component" evidence="10">
    <location>
        <begin position="25"/>
        <end position="153"/>
    </location>
</feature>
<sequence length="169" mass="18651">MIVWLNRIVDWIEGVLVTGLVLVATLVAILQVIARYVFNNSLFWSEELILYSLITMSFLTMGMGVRYASHISVEAVYAFAGPRTGKVLQIGAACLGLVFAAVLVWYGGKLVLNTSRMGQLSPAMRIPVGYIYAVIPTAGVFMMLRYLLVLRDLVSGRSYEPPQVDIKTS</sequence>
<evidence type="ECO:0000256" key="9">
    <source>
        <dbReference type="RuleBase" id="RU369079"/>
    </source>
</evidence>
<dbReference type="EMBL" id="BATB01000013">
    <property type="protein sequence ID" value="GAD55341.1"/>
    <property type="molecule type" value="Genomic_DNA"/>
</dbReference>
<name>U2YK96_9RHOB</name>
<keyword evidence="5 9" id="KW-0812">Transmembrane</keyword>
<keyword evidence="7 9" id="KW-0472">Membrane</keyword>
<evidence type="ECO:0000256" key="3">
    <source>
        <dbReference type="ARBA" id="ARBA00022475"/>
    </source>
</evidence>
<evidence type="ECO:0000256" key="2">
    <source>
        <dbReference type="ARBA" id="ARBA00022448"/>
    </source>
</evidence>
<keyword evidence="4 9" id="KW-0997">Cell inner membrane</keyword>
<dbReference type="Pfam" id="PF04290">
    <property type="entry name" value="DctQ"/>
    <property type="match status" value="1"/>
</dbReference>
<evidence type="ECO:0000256" key="6">
    <source>
        <dbReference type="ARBA" id="ARBA00022989"/>
    </source>
</evidence>
<feature type="transmembrane region" description="Helical" evidence="9">
    <location>
        <begin position="87"/>
        <end position="108"/>
    </location>
</feature>
<evidence type="ECO:0000256" key="7">
    <source>
        <dbReference type="ARBA" id="ARBA00023136"/>
    </source>
</evidence>
<dbReference type="PANTHER" id="PTHR35011">
    <property type="entry name" value="2,3-DIKETO-L-GULONATE TRAP TRANSPORTER SMALL PERMEASE PROTEIN YIAM"/>
    <property type="match status" value="1"/>
</dbReference>
<evidence type="ECO:0000256" key="4">
    <source>
        <dbReference type="ARBA" id="ARBA00022519"/>
    </source>
</evidence>
<evidence type="ECO:0000313" key="12">
    <source>
        <dbReference type="Proteomes" id="UP000016566"/>
    </source>
</evidence>
<protein>
    <recommendedName>
        <fullName evidence="9">TRAP transporter small permease protein</fullName>
    </recommendedName>
</protein>
<keyword evidence="6 9" id="KW-1133">Transmembrane helix</keyword>
<feature type="transmembrane region" description="Helical" evidence="9">
    <location>
        <begin position="128"/>
        <end position="148"/>
    </location>
</feature>
<comment type="subcellular location">
    <subcellularLocation>
        <location evidence="1 9">Cell inner membrane</location>
        <topology evidence="1 9">Multi-pass membrane protein</topology>
    </subcellularLocation>
</comment>
<evidence type="ECO:0000256" key="1">
    <source>
        <dbReference type="ARBA" id="ARBA00004429"/>
    </source>
</evidence>
<evidence type="ECO:0000259" key="10">
    <source>
        <dbReference type="Pfam" id="PF04290"/>
    </source>
</evidence>
<comment type="similarity">
    <text evidence="8 9">Belongs to the TRAP transporter small permease family.</text>
</comment>
<reference evidence="11" key="1">
    <citation type="journal article" date="2013" name="Genome Announc.">
        <title>Draft Genome Sequence of Loktanella cinnabarina LL-001T, Isolated from Deep-Sea Floor Sediment.</title>
        <authorList>
            <person name="Nishi S."/>
            <person name="Tsubouchi T."/>
            <person name="Takaki Y."/>
            <person name="Koyanagi R."/>
            <person name="Satoh N."/>
            <person name="Maruyama T."/>
            <person name="Hatada Y."/>
        </authorList>
    </citation>
    <scope>NUCLEOTIDE SEQUENCE [LARGE SCALE GENOMIC DNA]</scope>
    <source>
        <strain evidence="11">LL-001</strain>
    </source>
</reference>
<comment type="function">
    <text evidence="9">Part of the tripartite ATP-independent periplasmic (TRAP) transport system.</text>
</comment>
<feature type="transmembrane region" description="Helical" evidence="9">
    <location>
        <begin position="12"/>
        <end position="36"/>
    </location>
</feature>
<dbReference type="InterPro" id="IPR055348">
    <property type="entry name" value="DctQ"/>
</dbReference>
<organism evidence="11 12">
    <name type="scientific">Limimaricola cinnabarinus LL-001</name>
    <dbReference type="NCBI Taxonomy" id="1337093"/>
    <lineage>
        <taxon>Bacteria</taxon>
        <taxon>Pseudomonadati</taxon>
        <taxon>Pseudomonadota</taxon>
        <taxon>Alphaproteobacteria</taxon>
        <taxon>Rhodobacterales</taxon>
        <taxon>Paracoccaceae</taxon>
        <taxon>Limimaricola</taxon>
    </lineage>
</organism>
<proteinExistence type="inferred from homology"/>
<evidence type="ECO:0000256" key="5">
    <source>
        <dbReference type="ARBA" id="ARBA00022692"/>
    </source>
</evidence>
<dbReference type="Proteomes" id="UP000016566">
    <property type="component" value="Unassembled WGS sequence"/>
</dbReference>
<dbReference type="GO" id="GO:0022857">
    <property type="term" value="F:transmembrane transporter activity"/>
    <property type="evidence" value="ECO:0007669"/>
    <property type="project" value="UniProtKB-UniRule"/>
</dbReference>
<feature type="transmembrane region" description="Helical" evidence="9">
    <location>
        <begin position="48"/>
        <end position="67"/>
    </location>
</feature>
<comment type="subunit">
    <text evidence="9">The complex comprises the extracytoplasmic solute receptor protein and the two transmembrane proteins.</text>
</comment>
<dbReference type="eggNOG" id="COG3090">
    <property type="taxonomic scope" value="Bacteria"/>
</dbReference>